<dbReference type="AlphaFoldDB" id="A0A553BQN6"/>
<evidence type="ECO:0000313" key="1">
    <source>
        <dbReference type="EMBL" id="TRX10558.1"/>
    </source>
</evidence>
<accession>A0A553BQN6</accession>
<dbReference type="RefSeq" id="WP_144064731.1">
    <property type="nucleotide sequence ID" value="NZ_VJZL01000010.1"/>
</dbReference>
<evidence type="ECO:0000313" key="2">
    <source>
        <dbReference type="Proteomes" id="UP000318669"/>
    </source>
</evidence>
<sequence>MIVSDQNFHLIQNNKPVCLVGIYRFQDGVFTNKNAPNIKVKVRCTSTWGNMSSFEKIKN</sequence>
<protein>
    <submittedName>
        <fullName evidence="1">Uncharacterized protein</fullName>
    </submittedName>
</protein>
<proteinExistence type="predicted"/>
<comment type="caution">
    <text evidence="1">The sequence shown here is derived from an EMBL/GenBank/DDBJ whole genome shotgun (WGS) entry which is preliminary data.</text>
</comment>
<dbReference type="Proteomes" id="UP000318669">
    <property type="component" value="Unassembled WGS sequence"/>
</dbReference>
<reference evidence="1 2" key="1">
    <citation type="submission" date="2019-07" db="EMBL/GenBank/DDBJ databases">
        <title>Novel species of Flavobacterium.</title>
        <authorList>
            <person name="Liu Q."/>
            <person name="Xin Y.-H."/>
        </authorList>
    </citation>
    <scope>NUCLEOTIDE SEQUENCE [LARGE SCALE GENOMIC DNA]</scope>
    <source>
        <strain evidence="1 2">GSR22</strain>
    </source>
</reference>
<dbReference type="EMBL" id="VJZL01000010">
    <property type="protein sequence ID" value="TRX10558.1"/>
    <property type="molecule type" value="Genomic_DNA"/>
</dbReference>
<organism evidence="1 2">
    <name type="scientific">Flavobacterium gawalongense</name>
    <dbReference type="NCBI Taxonomy" id="2594432"/>
    <lineage>
        <taxon>Bacteria</taxon>
        <taxon>Pseudomonadati</taxon>
        <taxon>Bacteroidota</taxon>
        <taxon>Flavobacteriia</taxon>
        <taxon>Flavobacteriales</taxon>
        <taxon>Flavobacteriaceae</taxon>
        <taxon>Flavobacterium</taxon>
    </lineage>
</organism>
<gene>
    <name evidence="1" type="ORF">FNW11_07495</name>
</gene>
<name>A0A553BQN6_9FLAO</name>